<protein>
    <submittedName>
        <fullName evidence="1">Uncharacterized protein</fullName>
    </submittedName>
</protein>
<reference evidence="1" key="2">
    <citation type="journal article" date="2015" name="Data Brief">
        <title>Shoot transcriptome of the giant reed, Arundo donax.</title>
        <authorList>
            <person name="Barrero R.A."/>
            <person name="Guerrero F.D."/>
            <person name="Moolhuijzen P."/>
            <person name="Goolsby J.A."/>
            <person name="Tidwell J."/>
            <person name="Bellgard S.E."/>
            <person name="Bellgard M.I."/>
        </authorList>
    </citation>
    <scope>NUCLEOTIDE SEQUENCE</scope>
    <source>
        <tissue evidence="1">Shoot tissue taken approximately 20 cm above the soil surface</tissue>
    </source>
</reference>
<dbReference type="EMBL" id="GBRH01242425">
    <property type="protein sequence ID" value="JAD55470.1"/>
    <property type="molecule type" value="Transcribed_RNA"/>
</dbReference>
<reference evidence="1" key="1">
    <citation type="submission" date="2014-09" db="EMBL/GenBank/DDBJ databases">
        <authorList>
            <person name="Magalhaes I.L.F."/>
            <person name="Oliveira U."/>
            <person name="Santos F.R."/>
            <person name="Vidigal T.H.D.A."/>
            <person name="Brescovit A.D."/>
            <person name="Santos A.J."/>
        </authorList>
    </citation>
    <scope>NUCLEOTIDE SEQUENCE</scope>
    <source>
        <tissue evidence="1">Shoot tissue taken approximately 20 cm above the soil surface</tissue>
    </source>
</reference>
<name>A0A0A9B2R4_ARUDO</name>
<evidence type="ECO:0000313" key="1">
    <source>
        <dbReference type="EMBL" id="JAD55470.1"/>
    </source>
</evidence>
<dbReference type="AlphaFoldDB" id="A0A0A9B2R4"/>
<organism evidence="1">
    <name type="scientific">Arundo donax</name>
    <name type="common">Giant reed</name>
    <name type="synonym">Donax arundinaceus</name>
    <dbReference type="NCBI Taxonomy" id="35708"/>
    <lineage>
        <taxon>Eukaryota</taxon>
        <taxon>Viridiplantae</taxon>
        <taxon>Streptophyta</taxon>
        <taxon>Embryophyta</taxon>
        <taxon>Tracheophyta</taxon>
        <taxon>Spermatophyta</taxon>
        <taxon>Magnoliopsida</taxon>
        <taxon>Liliopsida</taxon>
        <taxon>Poales</taxon>
        <taxon>Poaceae</taxon>
        <taxon>PACMAD clade</taxon>
        <taxon>Arundinoideae</taxon>
        <taxon>Arundineae</taxon>
        <taxon>Arundo</taxon>
    </lineage>
</organism>
<accession>A0A0A9B2R4</accession>
<sequence length="27" mass="3205">MVGPNYAMYFENTRGLNSVLLYCKTYR</sequence>
<proteinExistence type="predicted"/>